<comment type="caution">
    <text evidence="2">The sequence shown here is derived from an EMBL/GenBank/DDBJ whole genome shotgun (WGS) entry which is preliminary data.</text>
</comment>
<evidence type="ECO:0000313" key="2">
    <source>
        <dbReference type="EMBL" id="RQG90000.1"/>
    </source>
</evidence>
<dbReference type="EMBL" id="REFY01000003">
    <property type="protein sequence ID" value="RQG90000.1"/>
    <property type="molecule type" value="Genomic_DNA"/>
</dbReference>
<reference evidence="2 3" key="1">
    <citation type="submission" date="2018-10" db="EMBL/GenBank/DDBJ databases">
        <title>Natrarchaeobius chitinivorans gen. nov., sp. nov., and Natrarchaeobius haloalkaliphilus sp. nov., alkaliphilic, chitin-utilizing haloarchaea from hypersaline alkaline lakes.</title>
        <authorList>
            <person name="Sorokin D.Y."/>
            <person name="Elcheninov A.G."/>
            <person name="Kostrikina N.A."/>
            <person name="Bale N.J."/>
            <person name="Sinninghe Damste J.S."/>
            <person name="Khijniak T.V."/>
            <person name="Kublanov I.V."/>
            <person name="Toshchakov S.V."/>
        </authorList>
    </citation>
    <scope>NUCLEOTIDE SEQUENCE [LARGE SCALE GENOMIC DNA]</scope>
    <source>
        <strain evidence="2 3">AArcht-Sl</strain>
    </source>
</reference>
<sequence length="203" mass="23244">MTGEQVYVSHAPGDLEFVQELLSTVRNFPFGIHIALEEVESNSMRARLEGRLVESDVVVAVLTEQASRSRWVNQELGYARSQEVSILPVFDDERYRGGFISDLEGVQIDRERPAKTIFELLSRLRCELEPLGPLSVPNWFIQFPCPSSHCPERVTLDIERSQSKLWNRHRRGHVLTASCDHCRATYSFDPATIGFVRRDERGQ</sequence>
<dbReference type="OrthoDB" id="240616at2157"/>
<dbReference type="PROSITE" id="PS50104">
    <property type="entry name" value="TIR"/>
    <property type="match status" value="1"/>
</dbReference>
<dbReference type="RefSeq" id="WP_124178089.1">
    <property type="nucleotide sequence ID" value="NZ_REFY01000003.1"/>
</dbReference>
<feature type="domain" description="TIR" evidence="1">
    <location>
        <begin position="2"/>
        <end position="128"/>
    </location>
</feature>
<keyword evidence="3" id="KW-1185">Reference proteome</keyword>
<dbReference type="SUPFAM" id="SSF52200">
    <property type="entry name" value="Toll/Interleukin receptor TIR domain"/>
    <property type="match status" value="1"/>
</dbReference>
<evidence type="ECO:0000313" key="3">
    <source>
        <dbReference type="Proteomes" id="UP000273828"/>
    </source>
</evidence>
<proteinExistence type="predicted"/>
<dbReference type="AlphaFoldDB" id="A0A3N6M2G6"/>
<dbReference type="InterPro" id="IPR035897">
    <property type="entry name" value="Toll_tir_struct_dom_sf"/>
</dbReference>
<organism evidence="2 3">
    <name type="scientific">Natrarchaeobius halalkaliphilus</name>
    <dbReference type="NCBI Taxonomy" id="1679091"/>
    <lineage>
        <taxon>Archaea</taxon>
        <taxon>Methanobacteriati</taxon>
        <taxon>Methanobacteriota</taxon>
        <taxon>Stenosarchaea group</taxon>
        <taxon>Halobacteria</taxon>
        <taxon>Halobacteriales</taxon>
        <taxon>Natrialbaceae</taxon>
        <taxon>Natrarchaeobius</taxon>
    </lineage>
</organism>
<gene>
    <name evidence="2" type="ORF">EA462_08310</name>
</gene>
<dbReference type="InterPro" id="IPR000157">
    <property type="entry name" value="TIR_dom"/>
</dbReference>
<protein>
    <submittedName>
        <fullName evidence="2">Toll/interleukin-1 receptor domain-containing protein</fullName>
    </submittedName>
</protein>
<accession>A0A3N6M2G6</accession>
<dbReference type="GO" id="GO:0007165">
    <property type="term" value="P:signal transduction"/>
    <property type="evidence" value="ECO:0007669"/>
    <property type="project" value="InterPro"/>
</dbReference>
<evidence type="ECO:0000259" key="1">
    <source>
        <dbReference type="PROSITE" id="PS50104"/>
    </source>
</evidence>
<dbReference type="Gene3D" id="3.40.50.10140">
    <property type="entry name" value="Toll/interleukin-1 receptor homology (TIR) domain"/>
    <property type="match status" value="1"/>
</dbReference>
<dbReference type="Proteomes" id="UP000273828">
    <property type="component" value="Unassembled WGS sequence"/>
</dbReference>
<keyword evidence="2" id="KW-0675">Receptor</keyword>
<name>A0A3N6M2G6_9EURY</name>
<dbReference type="Pfam" id="PF13676">
    <property type="entry name" value="TIR_2"/>
    <property type="match status" value="1"/>
</dbReference>